<comment type="caution">
    <text evidence="16">The sequence shown here is derived from an EMBL/GenBank/DDBJ whole genome shotgun (WGS) entry which is preliminary data.</text>
</comment>
<keyword evidence="12 13" id="KW-0407">Ion channel</keyword>
<evidence type="ECO:0000256" key="8">
    <source>
        <dbReference type="ARBA" id="ARBA00023065"/>
    </source>
</evidence>
<evidence type="ECO:0000256" key="9">
    <source>
        <dbReference type="ARBA" id="ARBA00023136"/>
    </source>
</evidence>
<feature type="region of interest" description="Disordered" evidence="14">
    <location>
        <begin position="38"/>
        <end position="57"/>
    </location>
</feature>
<reference evidence="16 17" key="1">
    <citation type="submission" date="2024-10" db="EMBL/GenBank/DDBJ databases">
        <authorList>
            <person name="Kim D."/>
        </authorList>
    </citation>
    <scope>NUCLEOTIDE SEQUENCE [LARGE SCALE GENOMIC DNA]</scope>
    <source>
        <strain evidence="16">Taebaek</strain>
    </source>
</reference>
<evidence type="ECO:0000256" key="5">
    <source>
        <dbReference type="ARBA" id="ARBA00022692"/>
    </source>
</evidence>
<keyword evidence="9 15" id="KW-0472">Membrane</keyword>
<keyword evidence="10" id="KW-0325">Glycoprotein</keyword>
<keyword evidence="17" id="KW-1185">Reference proteome</keyword>
<evidence type="ECO:0000256" key="12">
    <source>
        <dbReference type="ARBA" id="ARBA00023303"/>
    </source>
</evidence>
<dbReference type="Proteomes" id="UP001620645">
    <property type="component" value="Unassembled WGS sequence"/>
</dbReference>
<dbReference type="PRINTS" id="PR01078">
    <property type="entry name" value="AMINACHANNEL"/>
</dbReference>
<comment type="similarity">
    <text evidence="2 13">Belongs to the amiloride-sensitive sodium channel (TC 1.A.6) family.</text>
</comment>
<comment type="subcellular location">
    <subcellularLocation>
        <location evidence="1">Membrane</location>
        <topology evidence="1">Multi-pass membrane protein</topology>
    </subcellularLocation>
</comment>
<accession>A0ABD2KAB4</accession>
<dbReference type="PANTHER" id="PTHR11690:SF1">
    <property type="entry name" value="DEGENERIN LIKE"/>
    <property type="match status" value="1"/>
</dbReference>
<dbReference type="GO" id="GO:0005272">
    <property type="term" value="F:sodium channel activity"/>
    <property type="evidence" value="ECO:0007669"/>
    <property type="project" value="UniProtKB-KW"/>
</dbReference>
<evidence type="ECO:0000256" key="13">
    <source>
        <dbReference type="RuleBase" id="RU000679"/>
    </source>
</evidence>
<keyword evidence="8 13" id="KW-0406">Ion transport</keyword>
<keyword evidence="7" id="KW-0915">Sodium</keyword>
<dbReference type="EMBL" id="JBICCN010000039">
    <property type="protein sequence ID" value="KAL3099694.1"/>
    <property type="molecule type" value="Genomic_DNA"/>
</dbReference>
<evidence type="ECO:0000313" key="16">
    <source>
        <dbReference type="EMBL" id="KAL3099694.1"/>
    </source>
</evidence>
<evidence type="ECO:0000256" key="15">
    <source>
        <dbReference type="SAM" id="Phobius"/>
    </source>
</evidence>
<evidence type="ECO:0000256" key="4">
    <source>
        <dbReference type="ARBA" id="ARBA00022461"/>
    </source>
</evidence>
<dbReference type="PANTHER" id="PTHR11690">
    <property type="entry name" value="AMILORIDE-SENSITIVE SODIUM CHANNEL-RELATED"/>
    <property type="match status" value="1"/>
</dbReference>
<dbReference type="InterPro" id="IPR001873">
    <property type="entry name" value="ENaC"/>
</dbReference>
<evidence type="ECO:0000256" key="6">
    <source>
        <dbReference type="ARBA" id="ARBA00022989"/>
    </source>
</evidence>
<keyword evidence="11 13" id="KW-0739">Sodium transport</keyword>
<evidence type="ECO:0000256" key="3">
    <source>
        <dbReference type="ARBA" id="ARBA00022448"/>
    </source>
</evidence>
<evidence type="ECO:0000313" key="17">
    <source>
        <dbReference type="Proteomes" id="UP001620645"/>
    </source>
</evidence>
<evidence type="ECO:0000256" key="7">
    <source>
        <dbReference type="ARBA" id="ARBA00023053"/>
    </source>
</evidence>
<dbReference type="Gene3D" id="1.10.287.770">
    <property type="entry name" value="YojJ-like"/>
    <property type="match status" value="1"/>
</dbReference>
<proteinExistence type="inferred from homology"/>
<evidence type="ECO:0000256" key="10">
    <source>
        <dbReference type="ARBA" id="ARBA00023180"/>
    </source>
</evidence>
<protein>
    <submittedName>
        <fullName evidence="16">Uncharacterized protein</fullName>
    </submittedName>
</protein>
<dbReference type="GO" id="GO:0016020">
    <property type="term" value="C:membrane"/>
    <property type="evidence" value="ECO:0007669"/>
    <property type="project" value="UniProtKB-SubCell"/>
</dbReference>
<evidence type="ECO:0000256" key="11">
    <source>
        <dbReference type="ARBA" id="ARBA00023201"/>
    </source>
</evidence>
<keyword evidence="6 15" id="KW-1133">Transmembrane helix</keyword>
<evidence type="ECO:0000256" key="2">
    <source>
        <dbReference type="ARBA" id="ARBA00007193"/>
    </source>
</evidence>
<organism evidence="16 17">
    <name type="scientific">Heterodera schachtii</name>
    <name type="common">Sugarbeet cyst nematode worm</name>
    <name type="synonym">Tylenchus schachtii</name>
    <dbReference type="NCBI Taxonomy" id="97005"/>
    <lineage>
        <taxon>Eukaryota</taxon>
        <taxon>Metazoa</taxon>
        <taxon>Ecdysozoa</taxon>
        <taxon>Nematoda</taxon>
        <taxon>Chromadorea</taxon>
        <taxon>Rhabditida</taxon>
        <taxon>Tylenchina</taxon>
        <taxon>Tylenchomorpha</taxon>
        <taxon>Tylenchoidea</taxon>
        <taxon>Heteroderidae</taxon>
        <taxon>Heteroderinae</taxon>
        <taxon>Heterodera</taxon>
    </lineage>
</organism>
<evidence type="ECO:0000256" key="14">
    <source>
        <dbReference type="SAM" id="MobiDB-lite"/>
    </source>
</evidence>
<keyword evidence="5 13" id="KW-0812">Transmembrane</keyword>
<name>A0ABD2KAB4_HETSC</name>
<feature type="transmembrane region" description="Helical" evidence="15">
    <location>
        <begin position="477"/>
        <end position="497"/>
    </location>
</feature>
<keyword evidence="4 13" id="KW-0894">Sodium channel</keyword>
<feature type="transmembrane region" description="Helical" evidence="15">
    <location>
        <begin position="90"/>
        <end position="111"/>
    </location>
</feature>
<sequence length="551" mass="64994">MVTNYPTAIGNEKDINKVTPQNNNELLGIRIIKKDENKTNNENENLKNQQAQQQRRKSELIRRTLSEEYPGLDYLGFHNVLNSKHFWYRILWFSVVTVCLFIGLLTIFRIIKEYTENPSATLINVKSVDKLLLPQLTVCSTNAATINIQKMEQQLFKNNSAAMTMVEEYSDRDLINFAYFMLAGSGFQKMDHKYFNDSEKRRLNNFYERFRHNLSIDQFFNEFFDNFGLSCKQFFQFCQLGDTILDCCKIFEPIYLIRRGRCFRSIKLYQRNFDELGKLRVQLRQPYKMDPQMKDQEEIMAFIAEYKPQLAPFPRHYLQQGTWTKMRLNAKHISLFPAEEVCSQTNDQLGKDTCYVENWLQTHVEGPLNCTFPYVQEIRKDRQLESCEPLKLIDNYINAVQTTNYTIHSCVLACDRWEYMVSIEKIDMTRVYKNVNVLPFVYRIDLSYNDLQYELIEEVSTLTLAGLIAQIGGQMSLFMGSSILNLIQATIMVILLLHRTYGRTNNQIHDGQIQEPVQLNELSENEQKWTYELNRIDDRKCQQNYGQKTHF</sequence>
<evidence type="ECO:0000256" key="1">
    <source>
        <dbReference type="ARBA" id="ARBA00004141"/>
    </source>
</evidence>
<dbReference type="AlphaFoldDB" id="A0ABD2KAB4"/>
<keyword evidence="3 13" id="KW-0813">Transport</keyword>
<gene>
    <name evidence="16" type="ORF">niasHS_003149</name>
</gene>
<dbReference type="Pfam" id="PF00858">
    <property type="entry name" value="ASC"/>
    <property type="match status" value="1"/>
</dbReference>